<dbReference type="InterPro" id="IPR015813">
    <property type="entry name" value="Pyrv/PenolPyrv_kinase-like_dom"/>
</dbReference>
<dbReference type="GO" id="GO:0006107">
    <property type="term" value="P:oxaloacetate metabolic process"/>
    <property type="evidence" value="ECO:0007669"/>
    <property type="project" value="TreeGrafter"/>
</dbReference>
<keyword evidence="2 5" id="KW-0479">Metal-binding</keyword>
<comment type="cofactor">
    <cofactor evidence="1">
        <name>Mg(2+)</name>
        <dbReference type="ChEBI" id="CHEBI:18420"/>
    </cofactor>
</comment>
<dbReference type="AlphaFoldDB" id="A0A543D0Y9"/>
<dbReference type="InterPro" id="IPR005000">
    <property type="entry name" value="Aldolase/citrate-lyase_domain"/>
</dbReference>
<keyword evidence="8" id="KW-1185">Reference proteome</keyword>
<dbReference type="GO" id="GO:0016829">
    <property type="term" value="F:lyase activity"/>
    <property type="evidence" value="ECO:0007669"/>
    <property type="project" value="UniProtKB-KW"/>
</dbReference>
<dbReference type="PANTHER" id="PTHR32308">
    <property type="entry name" value="LYASE BETA SUBUNIT, PUTATIVE (AFU_ORTHOLOGUE AFUA_4G13030)-RELATED"/>
    <property type="match status" value="1"/>
</dbReference>
<dbReference type="InterPro" id="IPR011206">
    <property type="entry name" value="Citrate_lyase_beta/mcl1/mcl2"/>
</dbReference>
<evidence type="ECO:0000313" key="7">
    <source>
        <dbReference type="EMBL" id="TQM02987.1"/>
    </source>
</evidence>
<evidence type="ECO:0000256" key="3">
    <source>
        <dbReference type="ARBA" id="ARBA00022842"/>
    </source>
</evidence>
<evidence type="ECO:0000313" key="8">
    <source>
        <dbReference type="Proteomes" id="UP000315677"/>
    </source>
</evidence>
<dbReference type="PIRSF" id="PIRSF015582">
    <property type="entry name" value="Cit_lyase_B"/>
    <property type="match status" value="1"/>
</dbReference>
<name>A0A543D0Y9_9PSEU</name>
<feature type="binding site" evidence="5">
    <location>
        <position position="137"/>
    </location>
    <ligand>
        <name>Mg(2+)</name>
        <dbReference type="ChEBI" id="CHEBI:18420"/>
    </ligand>
</feature>
<reference evidence="7 8" key="1">
    <citation type="submission" date="2019-06" db="EMBL/GenBank/DDBJ databases">
        <title>Sequencing the genomes of 1000 actinobacteria strains.</title>
        <authorList>
            <person name="Klenk H.-P."/>
        </authorList>
    </citation>
    <scope>NUCLEOTIDE SEQUENCE [LARGE SCALE GENOMIC DNA]</scope>
    <source>
        <strain evidence="7 8">DSM 45301</strain>
    </source>
</reference>
<dbReference type="OrthoDB" id="5172636at2"/>
<accession>A0A543D0Y9</accession>
<comment type="caution">
    <text evidence="7">The sequence shown here is derived from an EMBL/GenBank/DDBJ whole genome shotgun (WGS) entry which is preliminary data.</text>
</comment>
<dbReference type="Gene3D" id="3.20.20.60">
    <property type="entry name" value="Phosphoenolpyruvate-binding domains"/>
    <property type="match status" value="1"/>
</dbReference>
<dbReference type="EMBL" id="VFPA01000006">
    <property type="protein sequence ID" value="TQM02987.1"/>
    <property type="molecule type" value="Genomic_DNA"/>
</dbReference>
<dbReference type="Pfam" id="PF03328">
    <property type="entry name" value="HpcH_HpaI"/>
    <property type="match status" value="1"/>
</dbReference>
<dbReference type="Proteomes" id="UP000315677">
    <property type="component" value="Unassembled WGS sequence"/>
</dbReference>
<dbReference type="SUPFAM" id="SSF51621">
    <property type="entry name" value="Phosphoenolpyruvate/pyruvate domain"/>
    <property type="match status" value="1"/>
</dbReference>
<proteinExistence type="predicted"/>
<evidence type="ECO:0000256" key="4">
    <source>
        <dbReference type="PIRSR" id="PIRSR015582-1"/>
    </source>
</evidence>
<evidence type="ECO:0000256" key="5">
    <source>
        <dbReference type="PIRSR" id="PIRSR015582-2"/>
    </source>
</evidence>
<dbReference type="PANTHER" id="PTHR32308:SF0">
    <property type="entry name" value="HPCH_HPAI ALDOLASE_CITRATE LYASE DOMAIN-CONTAINING PROTEIN"/>
    <property type="match status" value="1"/>
</dbReference>
<keyword evidence="7" id="KW-0456">Lyase</keyword>
<evidence type="ECO:0000256" key="2">
    <source>
        <dbReference type="ARBA" id="ARBA00022723"/>
    </source>
</evidence>
<feature type="domain" description="HpcH/HpaI aldolase/citrate lyase" evidence="6">
    <location>
        <begin position="11"/>
        <end position="233"/>
    </location>
</feature>
<keyword evidence="3 5" id="KW-0460">Magnesium</keyword>
<dbReference type="InterPro" id="IPR040442">
    <property type="entry name" value="Pyrv_kinase-like_dom_sf"/>
</dbReference>
<evidence type="ECO:0000256" key="1">
    <source>
        <dbReference type="ARBA" id="ARBA00001946"/>
    </source>
</evidence>
<feature type="binding site" evidence="4">
    <location>
        <position position="72"/>
    </location>
    <ligand>
        <name>substrate</name>
    </ligand>
</feature>
<evidence type="ECO:0000259" key="6">
    <source>
        <dbReference type="Pfam" id="PF03328"/>
    </source>
</evidence>
<protein>
    <submittedName>
        <fullName evidence="7">Citrate lyase subunit beta/citryl-CoA lyase</fullName>
    </submittedName>
</protein>
<organism evidence="7 8">
    <name type="scientific">Pseudonocardia kunmingensis</name>
    <dbReference type="NCBI Taxonomy" id="630975"/>
    <lineage>
        <taxon>Bacteria</taxon>
        <taxon>Bacillati</taxon>
        <taxon>Actinomycetota</taxon>
        <taxon>Actinomycetes</taxon>
        <taxon>Pseudonocardiales</taxon>
        <taxon>Pseudonocardiaceae</taxon>
        <taxon>Pseudonocardia</taxon>
    </lineage>
</organism>
<feature type="binding site" evidence="4">
    <location>
        <position position="137"/>
    </location>
    <ligand>
        <name>substrate</name>
    </ligand>
</feature>
<sequence length="304" mass="31367">MGRRGMSHRLRTLLFVPADRPDRIPKAAAAGADGIAVDLEDAVAVSRKDEARAGLAPALAALPAGGPVVAVRVNAVDTGLAEADVAALEPVLARVDLVVVPMCSGPSAVRAVAALLDRAEARAGLEPGRTGLLPLVETAAGVAEARAIAAADPRVRTLTFGPADLSNELGVTPTADGDELFVARSTVVLGAAAAGRVGPIDGPYLDLDDAEGLARSAARARRLGFAGKQVIHPRQIPVVAAAFAPTEEQLRWARRVDEAFREAEAAGVSSLRLDDGTFIDYPIAHRARALLAQGSDPPRRTPPA</sequence>
<dbReference type="GO" id="GO:0000287">
    <property type="term" value="F:magnesium ion binding"/>
    <property type="evidence" value="ECO:0007669"/>
    <property type="project" value="TreeGrafter"/>
</dbReference>
<feature type="binding site" evidence="5">
    <location>
        <position position="164"/>
    </location>
    <ligand>
        <name>Mg(2+)</name>
        <dbReference type="ChEBI" id="CHEBI:18420"/>
    </ligand>
</feature>
<gene>
    <name evidence="7" type="ORF">FB558_7634</name>
</gene>